<organism evidence="1 2">
    <name type="scientific">Alistipes putredinis</name>
    <dbReference type="NCBI Taxonomy" id="28117"/>
    <lineage>
        <taxon>Bacteria</taxon>
        <taxon>Pseudomonadati</taxon>
        <taxon>Bacteroidota</taxon>
        <taxon>Bacteroidia</taxon>
        <taxon>Bacteroidales</taxon>
        <taxon>Rikenellaceae</taxon>
        <taxon>Alistipes</taxon>
    </lineage>
</organism>
<accession>A0A1Q6F2C2</accession>
<gene>
    <name evidence="1" type="ORF">BHV66_10295</name>
</gene>
<dbReference type="AlphaFoldDB" id="A0A1Q6F2C2"/>
<protein>
    <submittedName>
        <fullName evidence="1">Uncharacterized protein</fullName>
    </submittedName>
</protein>
<dbReference type="RefSeq" id="WP_278339545.1">
    <property type="nucleotide sequence ID" value="NZ_BAAFLA010000027.1"/>
</dbReference>
<evidence type="ECO:0000313" key="2">
    <source>
        <dbReference type="Proteomes" id="UP000187417"/>
    </source>
</evidence>
<reference evidence="1 2" key="1">
    <citation type="journal article" date="2016" name="Nat. Biotechnol.">
        <title>Measurement of bacterial replication rates in microbial communities.</title>
        <authorList>
            <person name="Brown C.T."/>
            <person name="Olm M.R."/>
            <person name="Thomas B.C."/>
            <person name="Banfield J.F."/>
        </authorList>
    </citation>
    <scope>NUCLEOTIDE SEQUENCE [LARGE SCALE GENOMIC DNA]</scope>
    <source>
        <strain evidence="1">CAG:67_53_122</strain>
    </source>
</reference>
<dbReference type="Proteomes" id="UP000187417">
    <property type="component" value="Unassembled WGS sequence"/>
</dbReference>
<evidence type="ECO:0000313" key="1">
    <source>
        <dbReference type="EMBL" id="OKY93073.1"/>
    </source>
</evidence>
<dbReference type="EMBL" id="MNQH01000046">
    <property type="protein sequence ID" value="OKY93073.1"/>
    <property type="molecule type" value="Genomic_DNA"/>
</dbReference>
<proteinExistence type="predicted"/>
<comment type="caution">
    <text evidence="1">The sequence shown here is derived from an EMBL/GenBank/DDBJ whole genome shotgun (WGS) entry which is preliminary data.</text>
</comment>
<name>A0A1Q6F2C2_9BACT</name>
<sequence length="161" mass="18846">MKQNRINKAQWRELIANYISYCNNRGNLGLLVKTDNLRHISNVIWDEWSRIISTNCNRLSQSADFNELYERIEDLKIRGIGAQSMIETARQVAYKYDIPLDDSCWRVVVRKSSIIALLGVPARDIKSYFARLSSDFGQLTSQQKIDFIITYQNKIRRLLKK</sequence>